<dbReference type="GO" id="GO:0016989">
    <property type="term" value="F:sigma factor antagonist activity"/>
    <property type="evidence" value="ECO:0007669"/>
    <property type="project" value="TreeGrafter"/>
</dbReference>
<feature type="transmembrane region" description="Helical" evidence="1">
    <location>
        <begin position="86"/>
        <end position="104"/>
    </location>
</feature>
<feature type="domain" description="Protein FecR C-terminal" evidence="3">
    <location>
        <begin position="257"/>
        <end position="322"/>
    </location>
</feature>
<feature type="domain" description="FecR protein" evidence="2">
    <location>
        <begin position="119"/>
        <end position="208"/>
    </location>
</feature>
<organism evidence="4 5">
    <name type="scientific">Alistipes communis</name>
    <dbReference type="NCBI Taxonomy" id="2585118"/>
    <lineage>
        <taxon>Bacteria</taxon>
        <taxon>Pseudomonadati</taxon>
        <taxon>Bacteroidota</taxon>
        <taxon>Bacteroidia</taxon>
        <taxon>Bacteroidales</taxon>
        <taxon>Rikenellaceae</taxon>
        <taxon>Alistipes</taxon>
    </lineage>
</organism>
<keyword evidence="1" id="KW-0472">Membrane</keyword>
<dbReference type="AlphaFoldDB" id="A0A4Y1WTQ0"/>
<keyword evidence="5" id="KW-1185">Reference proteome</keyword>
<evidence type="ECO:0000259" key="3">
    <source>
        <dbReference type="Pfam" id="PF16344"/>
    </source>
</evidence>
<dbReference type="RefSeq" id="WP_019130076.1">
    <property type="nucleotide sequence ID" value="NZ_AP019735.1"/>
</dbReference>
<dbReference type="PIRSF" id="PIRSF018266">
    <property type="entry name" value="FecR"/>
    <property type="match status" value="1"/>
</dbReference>
<dbReference type="InterPro" id="IPR006860">
    <property type="entry name" value="FecR"/>
</dbReference>
<keyword evidence="1" id="KW-1133">Transmembrane helix</keyword>
<sequence>MTKLNEYFENKLSAQEQLEVQMWLAENGYNPDAEAQLEELFDKLHVDDEAAARAAFQQVASRLGITAEARNTTACRSRIAAWSQRIAAILIVPLLCAVCLLYATRQPEVEWFEKQVPYGEIASLTLPDGTHLHLNSGSRITYPSAFTGKERRIFVDGEIFADVAKDPHKPFIIRSGDVGIRVLGTKFNFKSYTNTDCIELLLVDGAVQFDIDTDTRKQQLRMEPGDLVLYDRVSNDINLSTFQPEHFKSFADNRAIHFFNLRMHDIALDLERLFGTRIVILDEALAQTRYFAYFTNNETLDQILSAINSDRKMKISRRDGVVYLSLK</sequence>
<name>A0A4Y1WTQ0_9BACT</name>
<dbReference type="Pfam" id="PF04773">
    <property type="entry name" value="FecR"/>
    <property type="match status" value="1"/>
</dbReference>
<dbReference type="OrthoDB" id="1096949at2"/>
<gene>
    <name evidence="4" type="ORF">A5CBH24_17860</name>
</gene>
<dbReference type="Proteomes" id="UP000318946">
    <property type="component" value="Chromosome"/>
</dbReference>
<protein>
    <submittedName>
        <fullName evidence="4">Anti-sigma factor</fullName>
    </submittedName>
</protein>
<dbReference type="GeneID" id="78342503"/>
<proteinExistence type="predicted"/>
<dbReference type="Pfam" id="PF16344">
    <property type="entry name" value="FecR_C"/>
    <property type="match status" value="1"/>
</dbReference>
<dbReference type="Gene3D" id="2.60.120.1440">
    <property type="match status" value="1"/>
</dbReference>
<dbReference type="InterPro" id="IPR012373">
    <property type="entry name" value="Ferrdict_sens_TM"/>
</dbReference>
<dbReference type="Gene3D" id="3.55.50.30">
    <property type="match status" value="1"/>
</dbReference>
<dbReference type="EMBL" id="AP019735">
    <property type="protein sequence ID" value="BBL04473.1"/>
    <property type="molecule type" value="Genomic_DNA"/>
</dbReference>
<evidence type="ECO:0000313" key="5">
    <source>
        <dbReference type="Proteomes" id="UP000318946"/>
    </source>
</evidence>
<evidence type="ECO:0000259" key="2">
    <source>
        <dbReference type="Pfam" id="PF04773"/>
    </source>
</evidence>
<dbReference type="PANTHER" id="PTHR30273:SF2">
    <property type="entry name" value="PROTEIN FECR"/>
    <property type="match status" value="1"/>
</dbReference>
<accession>A0A4Y1WTQ0</accession>
<dbReference type="PANTHER" id="PTHR30273">
    <property type="entry name" value="PERIPLASMIC SIGNAL SENSOR AND SIGMA FACTOR ACTIVATOR FECR-RELATED"/>
    <property type="match status" value="1"/>
</dbReference>
<evidence type="ECO:0000256" key="1">
    <source>
        <dbReference type="SAM" id="Phobius"/>
    </source>
</evidence>
<dbReference type="InterPro" id="IPR032508">
    <property type="entry name" value="FecR_C"/>
</dbReference>
<reference evidence="5" key="1">
    <citation type="submission" date="2019-06" db="EMBL/GenBank/DDBJ databases">
        <title>Alistipes onderdonkii subsp. vulgaris subsp. nov., Alistipes dispar sp. nov. and Alistipes communis sp. nov., isolated from human faeces, and creation of Alistipes onderdonkii subsp. onderdonkii subsp. nov.</title>
        <authorList>
            <person name="Sakamoto M."/>
            <person name="Ikeyama N."/>
            <person name="Ogata Y."/>
            <person name="Suda W."/>
            <person name="Iino T."/>
            <person name="Hattori M."/>
            <person name="Ohkuma M."/>
        </authorList>
    </citation>
    <scope>NUCLEOTIDE SEQUENCE [LARGE SCALE GENOMIC DNA]</scope>
    <source>
        <strain evidence="5">5CBH24</strain>
    </source>
</reference>
<dbReference type="KEGG" id="acou:A5CBH24_17860"/>
<evidence type="ECO:0000313" key="4">
    <source>
        <dbReference type="EMBL" id="BBL04473.1"/>
    </source>
</evidence>
<keyword evidence="1" id="KW-0812">Transmembrane</keyword>